<gene>
    <name evidence="2" type="ordered locus">Os06g0598850</name>
    <name evidence="2" type="ORF">OSNPB_060598850</name>
</gene>
<evidence type="ECO:0000256" key="1">
    <source>
        <dbReference type="SAM" id="MobiDB-lite"/>
    </source>
</evidence>
<dbReference type="InParanoid" id="A0A0P0WYP4"/>
<reference evidence="2 3" key="3">
    <citation type="journal article" date="2013" name="Rice">
        <title>Improvement of the Oryza sativa Nipponbare reference genome using next generation sequence and optical map data.</title>
        <authorList>
            <person name="Kawahara Y."/>
            <person name="de la Bastide M."/>
            <person name="Hamilton J.P."/>
            <person name="Kanamori H."/>
            <person name="McCombie W.R."/>
            <person name="Ouyang S."/>
            <person name="Schwartz D.C."/>
            <person name="Tanaka T."/>
            <person name="Wu J."/>
            <person name="Zhou S."/>
            <person name="Childs K.L."/>
            <person name="Davidson R.M."/>
            <person name="Lin H."/>
            <person name="Quesada-Ocampo L."/>
            <person name="Vaillancourt B."/>
            <person name="Sakai H."/>
            <person name="Lee S.S."/>
            <person name="Kim J."/>
            <person name="Numa H."/>
            <person name="Itoh T."/>
            <person name="Buell C.R."/>
            <person name="Matsumoto T."/>
        </authorList>
    </citation>
    <scope>NUCLEOTIDE SEQUENCE [LARGE SCALE GENOMIC DNA]</scope>
    <source>
        <strain evidence="3">cv. Nipponbare</strain>
    </source>
</reference>
<accession>A0A0P0WYP4</accession>
<evidence type="ECO:0000313" key="2">
    <source>
        <dbReference type="EMBL" id="BAS98478.1"/>
    </source>
</evidence>
<protein>
    <submittedName>
        <fullName evidence="2">Os06g0598850 protein</fullName>
    </submittedName>
</protein>
<dbReference type="Gramene" id="Os06t0598850-00">
    <property type="protein sequence ID" value="Os06t0598850-00"/>
    <property type="gene ID" value="Os06g0598850"/>
</dbReference>
<organism evidence="2 3">
    <name type="scientific">Oryza sativa subsp. japonica</name>
    <name type="common">Rice</name>
    <dbReference type="NCBI Taxonomy" id="39947"/>
    <lineage>
        <taxon>Eukaryota</taxon>
        <taxon>Viridiplantae</taxon>
        <taxon>Streptophyta</taxon>
        <taxon>Embryophyta</taxon>
        <taxon>Tracheophyta</taxon>
        <taxon>Spermatophyta</taxon>
        <taxon>Magnoliopsida</taxon>
        <taxon>Liliopsida</taxon>
        <taxon>Poales</taxon>
        <taxon>Poaceae</taxon>
        <taxon>BOP clade</taxon>
        <taxon>Oryzoideae</taxon>
        <taxon>Oryzeae</taxon>
        <taxon>Oryzinae</taxon>
        <taxon>Oryza</taxon>
        <taxon>Oryza sativa</taxon>
    </lineage>
</organism>
<dbReference type="AlphaFoldDB" id="A0A0P0WYP4"/>
<evidence type="ECO:0000313" key="3">
    <source>
        <dbReference type="Proteomes" id="UP000059680"/>
    </source>
</evidence>
<feature type="region of interest" description="Disordered" evidence="1">
    <location>
        <begin position="306"/>
        <end position="327"/>
    </location>
</feature>
<dbReference type="Proteomes" id="UP000059680">
    <property type="component" value="Chromosome 6"/>
</dbReference>
<dbReference type="EMBL" id="AP014962">
    <property type="protein sequence ID" value="BAS98478.1"/>
    <property type="molecule type" value="Genomic_DNA"/>
</dbReference>
<name>A0A0P0WYP4_ORYSJ</name>
<dbReference type="FunCoup" id="A0A0P0WYP4">
    <property type="interactions" value="4"/>
</dbReference>
<dbReference type="eggNOG" id="ENOG502R6K6">
    <property type="taxonomic scope" value="Eukaryota"/>
</dbReference>
<proteinExistence type="predicted"/>
<feature type="compositionally biased region" description="Basic and acidic residues" evidence="1">
    <location>
        <begin position="342"/>
        <end position="351"/>
    </location>
</feature>
<sequence>MDAEMLKCQLEIGNVWLDLHLEDLLGNQCGHEEQLLRQREHERPEGGDVRLQRVSGHRHQVLGERHADLADLVFLLGDTAKALVVGALVRAHGVHKLILGPPAVGPPVRQQDGGAAHPEQAIRHEHRPVVAKVPIERDVLHADHQRVRVWVHLQQVLGEIDGQQAGTAPHPAEVVADDIPPQLVVVHNHGGQRRRRVEQAAIDDNHTNVLGLHTRLLKKLVNGAEHDGAGLLAGLVHARVGRDAQHGGREVGVLAEAGALEDLALEVEVGVGEGAGEAGAAHEGLAGALALGVGLVAGEVEEVDGAGAGEEVEGGEEDEEGGAGDDGEEVEAELLPQVGDVARGHGGELHGHQRHQRRQQQVHAVGDEVVVPQLHVLEPHRLLEVRQPTPLLLLRRRRAAIGRRRRRGLHLW</sequence>
<feature type="region of interest" description="Disordered" evidence="1">
    <location>
        <begin position="341"/>
        <end position="361"/>
    </location>
</feature>
<feature type="non-terminal residue" evidence="2">
    <location>
        <position position="412"/>
    </location>
</feature>
<keyword evidence="3" id="KW-1185">Reference proteome</keyword>
<reference evidence="3" key="1">
    <citation type="journal article" date="2005" name="Nature">
        <title>The map-based sequence of the rice genome.</title>
        <authorList>
            <consortium name="International rice genome sequencing project (IRGSP)"/>
            <person name="Matsumoto T."/>
            <person name="Wu J."/>
            <person name="Kanamori H."/>
            <person name="Katayose Y."/>
            <person name="Fujisawa M."/>
            <person name="Namiki N."/>
            <person name="Mizuno H."/>
            <person name="Yamamoto K."/>
            <person name="Antonio B.A."/>
            <person name="Baba T."/>
            <person name="Sakata K."/>
            <person name="Nagamura Y."/>
            <person name="Aoki H."/>
            <person name="Arikawa K."/>
            <person name="Arita K."/>
            <person name="Bito T."/>
            <person name="Chiden Y."/>
            <person name="Fujitsuka N."/>
            <person name="Fukunaka R."/>
            <person name="Hamada M."/>
            <person name="Harada C."/>
            <person name="Hayashi A."/>
            <person name="Hijishita S."/>
            <person name="Honda M."/>
            <person name="Hosokawa S."/>
            <person name="Ichikawa Y."/>
            <person name="Idonuma A."/>
            <person name="Iijima M."/>
            <person name="Ikeda M."/>
            <person name="Ikeno M."/>
            <person name="Ito K."/>
            <person name="Ito S."/>
            <person name="Ito T."/>
            <person name="Ito Y."/>
            <person name="Ito Y."/>
            <person name="Iwabuchi A."/>
            <person name="Kamiya K."/>
            <person name="Karasawa W."/>
            <person name="Kurita K."/>
            <person name="Katagiri S."/>
            <person name="Kikuta A."/>
            <person name="Kobayashi H."/>
            <person name="Kobayashi N."/>
            <person name="Machita K."/>
            <person name="Maehara T."/>
            <person name="Masukawa M."/>
            <person name="Mizubayashi T."/>
            <person name="Mukai Y."/>
            <person name="Nagasaki H."/>
            <person name="Nagata Y."/>
            <person name="Naito S."/>
            <person name="Nakashima M."/>
            <person name="Nakama Y."/>
            <person name="Nakamichi Y."/>
            <person name="Nakamura M."/>
            <person name="Meguro A."/>
            <person name="Negishi M."/>
            <person name="Ohta I."/>
            <person name="Ohta T."/>
            <person name="Okamoto M."/>
            <person name="Ono N."/>
            <person name="Saji S."/>
            <person name="Sakaguchi M."/>
            <person name="Sakai K."/>
            <person name="Shibata M."/>
            <person name="Shimokawa T."/>
            <person name="Song J."/>
            <person name="Takazaki Y."/>
            <person name="Terasawa K."/>
            <person name="Tsugane M."/>
            <person name="Tsuji K."/>
            <person name="Ueda S."/>
            <person name="Waki K."/>
            <person name="Yamagata H."/>
            <person name="Yamamoto M."/>
            <person name="Yamamoto S."/>
            <person name="Yamane H."/>
            <person name="Yoshiki S."/>
            <person name="Yoshihara R."/>
            <person name="Yukawa K."/>
            <person name="Zhong H."/>
            <person name="Yano M."/>
            <person name="Yuan Q."/>
            <person name="Ouyang S."/>
            <person name="Liu J."/>
            <person name="Jones K.M."/>
            <person name="Gansberger K."/>
            <person name="Moffat K."/>
            <person name="Hill J."/>
            <person name="Bera J."/>
            <person name="Fadrosh D."/>
            <person name="Jin S."/>
            <person name="Johri S."/>
            <person name="Kim M."/>
            <person name="Overton L."/>
            <person name="Reardon M."/>
            <person name="Tsitrin T."/>
            <person name="Vuong H."/>
            <person name="Weaver B."/>
            <person name="Ciecko A."/>
            <person name="Tallon L."/>
            <person name="Jackson J."/>
            <person name="Pai G."/>
            <person name="Aken S.V."/>
            <person name="Utterback T."/>
            <person name="Reidmuller S."/>
            <person name="Feldblyum T."/>
            <person name="Hsiao J."/>
            <person name="Zismann V."/>
            <person name="Iobst S."/>
            <person name="de Vazeille A.R."/>
            <person name="Buell C.R."/>
            <person name="Ying K."/>
            <person name="Li Y."/>
            <person name="Lu T."/>
            <person name="Huang Y."/>
            <person name="Zhao Q."/>
            <person name="Feng Q."/>
            <person name="Zhang L."/>
            <person name="Zhu J."/>
            <person name="Weng Q."/>
            <person name="Mu J."/>
            <person name="Lu Y."/>
            <person name="Fan D."/>
            <person name="Liu Y."/>
            <person name="Guan J."/>
            <person name="Zhang Y."/>
            <person name="Yu S."/>
            <person name="Liu X."/>
            <person name="Zhang Y."/>
            <person name="Hong G."/>
            <person name="Han B."/>
            <person name="Choisne N."/>
            <person name="Demange N."/>
            <person name="Orjeda G."/>
            <person name="Samain S."/>
            <person name="Cattolico L."/>
            <person name="Pelletier E."/>
            <person name="Couloux A."/>
            <person name="Segurens B."/>
            <person name="Wincker P."/>
            <person name="D'Hont A."/>
            <person name="Scarpelli C."/>
            <person name="Weissenbach J."/>
            <person name="Salanoubat M."/>
            <person name="Quetier F."/>
            <person name="Yu Y."/>
            <person name="Kim H.R."/>
            <person name="Rambo T."/>
            <person name="Currie J."/>
            <person name="Collura K."/>
            <person name="Luo M."/>
            <person name="Yang T."/>
            <person name="Ammiraju J.S.S."/>
            <person name="Engler F."/>
            <person name="Soderlund C."/>
            <person name="Wing R.A."/>
            <person name="Palmer L.E."/>
            <person name="de la Bastide M."/>
            <person name="Spiegel L."/>
            <person name="Nascimento L."/>
            <person name="Zutavern T."/>
            <person name="O'Shaughnessy A."/>
            <person name="Dike S."/>
            <person name="Dedhia N."/>
            <person name="Preston R."/>
            <person name="Balija V."/>
            <person name="McCombie W.R."/>
            <person name="Chow T."/>
            <person name="Chen H."/>
            <person name="Chung M."/>
            <person name="Chen C."/>
            <person name="Shaw J."/>
            <person name="Wu H."/>
            <person name="Hsiao K."/>
            <person name="Chao Y."/>
            <person name="Chu M."/>
            <person name="Cheng C."/>
            <person name="Hour A."/>
            <person name="Lee P."/>
            <person name="Lin S."/>
            <person name="Lin Y."/>
            <person name="Liou J."/>
            <person name="Liu S."/>
            <person name="Hsing Y."/>
            <person name="Raghuvanshi S."/>
            <person name="Mohanty A."/>
            <person name="Bharti A.K."/>
            <person name="Gaur A."/>
            <person name="Gupta V."/>
            <person name="Kumar D."/>
            <person name="Ravi V."/>
            <person name="Vij S."/>
            <person name="Kapur A."/>
            <person name="Khurana P."/>
            <person name="Khurana P."/>
            <person name="Khurana J.P."/>
            <person name="Tyagi A.K."/>
            <person name="Gaikwad K."/>
            <person name="Singh A."/>
            <person name="Dalal V."/>
            <person name="Srivastava S."/>
            <person name="Dixit A."/>
            <person name="Pal A.K."/>
            <person name="Ghazi I.A."/>
            <person name="Yadav M."/>
            <person name="Pandit A."/>
            <person name="Bhargava A."/>
            <person name="Sureshbabu K."/>
            <person name="Batra K."/>
            <person name="Sharma T.R."/>
            <person name="Mohapatra T."/>
            <person name="Singh N.K."/>
            <person name="Messing J."/>
            <person name="Nelson A.B."/>
            <person name="Fuks G."/>
            <person name="Kavchok S."/>
            <person name="Keizer G."/>
            <person name="Linton E."/>
            <person name="Llaca V."/>
            <person name="Song R."/>
            <person name="Tanyolac B."/>
            <person name="Young S."/>
            <person name="Ho-Il K."/>
            <person name="Hahn J.H."/>
            <person name="Sangsakoo G."/>
            <person name="Vanavichit A."/>
            <person name="de Mattos Luiz.A.T."/>
            <person name="Zimmer P.D."/>
            <person name="Malone G."/>
            <person name="Dellagostin O."/>
            <person name="de Oliveira A.C."/>
            <person name="Bevan M."/>
            <person name="Bancroft I."/>
            <person name="Minx P."/>
            <person name="Cordum H."/>
            <person name="Wilson R."/>
            <person name="Cheng Z."/>
            <person name="Jin W."/>
            <person name="Jiang J."/>
            <person name="Leong S.A."/>
            <person name="Iwama H."/>
            <person name="Gojobori T."/>
            <person name="Itoh T."/>
            <person name="Niimura Y."/>
            <person name="Fujii Y."/>
            <person name="Habara T."/>
            <person name="Sakai H."/>
            <person name="Sato Y."/>
            <person name="Wilson G."/>
            <person name="Kumar K."/>
            <person name="McCouch S."/>
            <person name="Juretic N."/>
            <person name="Hoen D."/>
            <person name="Wright S."/>
            <person name="Bruskiewich R."/>
            <person name="Bureau T."/>
            <person name="Miyao A."/>
            <person name="Hirochika H."/>
            <person name="Nishikawa T."/>
            <person name="Kadowaki K."/>
            <person name="Sugiura M."/>
            <person name="Burr B."/>
            <person name="Sasaki T."/>
        </authorList>
    </citation>
    <scope>NUCLEOTIDE SEQUENCE [LARGE SCALE GENOMIC DNA]</scope>
    <source>
        <strain evidence="3">cv. Nipponbare</strain>
    </source>
</reference>
<reference evidence="2 3" key="2">
    <citation type="journal article" date="2013" name="Plant Cell Physiol.">
        <title>Rice Annotation Project Database (RAP-DB): an integrative and interactive database for rice genomics.</title>
        <authorList>
            <person name="Sakai H."/>
            <person name="Lee S.S."/>
            <person name="Tanaka T."/>
            <person name="Numa H."/>
            <person name="Kim J."/>
            <person name="Kawahara Y."/>
            <person name="Wakimoto H."/>
            <person name="Yang C.C."/>
            <person name="Iwamoto M."/>
            <person name="Abe T."/>
            <person name="Yamada Y."/>
            <person name="Muto A."/>
            <person name="Inokuchi H."/>
            <person name="Ikemura T."/>
            <person name="Matsumoto T."/>
            <person name="Sasaki T."/>
            <person name="Itoh T."/>
        </authorList>
    </citation>
    <scope>NUCLEOTIDE SEQUENCE [LARGE SCALE GENOMIC DNA]</scope>
    <source>
        <strain evidence="3">cv. Nipponbare</strain>
    </source>
</reference>
<dbReference type="PaxDb" id="39947-A0A0P0WYP4"/>